<dbReference type="PRINTS" id="PR00069">
    <property type="entry name" value="ALDKETRDTASE"/>
</dbReference>
<evidence type="ECO:0000256" key="1">
    <source>
        <dbReference type="ARBA" id="ARBA00023002"/>
    </source>
</evidence>
<reference evidence="4" key="2">
    <citation type="journal article" date="2014" name="Genetics">
        <title>Maintaining two mating types: Structure of the mating type locus and its role in heterokaryosis in Podospora anserina.</title>
        <authorList>
            <person name="Grognet P."/>
            <person name="Bidard F."/>
            <person name="Kuchly C."/>
            <person name="Tong L.C.H."/>
            <person name="Coppin E."/>
            <person name="Benkhali J.A."/>
            <person name="Couloux A."/>
            <person name="Wincker P."/>
            <person name="Debuchy R."/>
            <person name="Silar P."/>
        </authorList>
    </citation>
    <scope>GENOME REANNOTATION</scope>
    <source>
        <strain evidence="4">S / ATCC MYA-4624 / DSM 980 / FGSC 10383</strain>
    </source>
</reference>
<reference evidence="3 4" key="1">
    <citation type="journal article" date="2008" name="Genome Biol.">
        <title>The genome sequence of the model ascomycete fungus Podospora anserina.</title>
        <authorList>
            <person name="Espagne E."/>
            <person name="Lespinet O."/>
            <person name="Malagnac F."/>
            <person name="Da Silva C."/>
            <person name="Jaillon O."/>
            <person name="Porcel B.M."/>
            <person name="Couloux A."/>
            <person name="Aury J.-M."/>
            <person name="Segurens B."/>
            <person name="Poulain J."/>
            <person name="Anthouard V."/>
            <person name="Grossetete S."/>
            <person name="Khalili H."/>
            <person name="Coppin E."/>
            <person name="Dequard-Chablat M."/>
            <person name="Picard M."/>
            <person name="Contamine V."/>
            <person name="Arnaise S."/>
            <person name="Bourdais A."/>
            <person name="Berteaux-Lecellier V."/>
            <person name="Gautheret D."/>
            <person name="de Vries R.P."/>
            <person name="Battaglia E."/>
            <person name="Coutinho P.M."/>
            <person name="Danchin E.G.J."/>
            <person name="Henrissat B."/>
            <person name="El Khoury R."/>
            <person name="Sainsard-Chanet A."/>
            <person name="Boivin A."/>
            <person name="Pinan-Lucarre B."/>
            <person name="Sellem C.H."/>
            <person name="Debuchy R."/>
            <person name="Wincker P."/>
            <person name="Weissenbach J."/>
            <person name="Silar P."/>
        </authorList>
    </citation>
    <scope>NUCLEOTIDE SEQUENCE [LARGE SCALE GENOMIC DNA]</scope>
    <source>
        <strain evidence="4">S / ATCC MYA-4624 / DSM 980 / FGSC 10383</strain>
    </source>
</reference>
<evidence type="ECO:0000259" key="2">
    <source>
        <dbReference type="Pfam" id="PF00248"/>
    </source>
</evidence>
<name>A0A090CVN7_PODAN</name>
<dbReference type="CDD" id="cd19075">
    <property type="entry name" value="AKR_AKR7A1-5"/>
    <property type="match status" value="1"/>
</dbReference>
<dbReference type="InterPro" id="IPR036812">
    <property type="entry name" value="NAD(P)_OxRdtase_dom_sf"/>
</dbReference>
<dbReference type="PANTHER" id="PTHR43364:SF4">
    <property type="entry name" value="NAD(P)-LINKED OXIDOREDUCTASE SUPERFAMILY PROTEIN"/>
    <property type="match status" value="1"/>
</dbReference>
<dbReference type="PANTHER" id="PTHR43364">
    <property type="entry name" value="NADH-SPECIFIC METHYLGLYOXAL REDUCTASE-RELATED"/>
    <property type="match status" value="1"/>
</dbReference>
<keyword evidence="1" id="KW-0560">Oxidoreductase</keyword>
<dbReference type="Pfam" id="PF00248">
    <property type="entry name" value="Aldo_ket_red"/>
    <property type="match status" value="1"/>
</dbReference>
<evidence type="ECO:0000313" key="4">
    <source>
        <dbReference type="Proteomes" id="UP000001197"/>
    </source>
</evidence>
<proteinExistence type="predicted"/>
<dbReference type="Gene3D" id="3.20.20.100">
    <property type="entry name" value="NADP-dependent oxidoreductase domain"/>
    <property type="match status" value="1"/>
</dbReference>
<protein>
    <submittedName>
        <fullName evidence="3">Aflatoxin B1 aldehyde reductase</fullName>
    </submittedName>
</protein>
<dbReference type="AlphaFoldDB" id="A0A090CVN7"/>
<dbReference type="Proteomes" id="UP000001197">
    <property type="component" value="Chromosome 6"/>
</dbReference>
<dbReference type="InterPro" id="IPR020471">
    <property type="entry name" value="AKR"/>
</dbReference>
<organism evidence="3 4">
    <name type="scientific">Podospora anserina (strain S / ATCC MYA-4624 / DSM 980 / FGSC 10383)</name>
    <name type="common">Pleurage anserina</name>
    <dbReference type="NCBI Taxonomy" id="515849"/>
    <lineage>
        <taxon>Eukaryota</taxon>
        <taxon>Fungi</taxon>
        <taxon>Dikarya</taxon>
        <taxon>Ascomycota</taxon>
        <taxon>Pezizomycotina</taxon>
        <taxon>Sordariomycetes</taxon>
        <taxon>Sordariomycetidae</taxon>
        <taxon>Sordariales</taxon>
        <taxon>Podosporaceae</taxon>
        <taxon>Podospora</taxon>
        <taxon>Podospora anserina</taxon>
    </lineage>
</organism>
<dbReference type="InParanoid" id="A0A090CVN7"/>
<feature type="domain" description="NADP-dependent oxidoreductase" evidence="2">
    <location>
        <begin position="18"/>
        <end position="301"/>
    </location>
</feature>
<dbReference type="EMBL" id="FO904941">
    <property type="protein sequence ID" value="CDP31279.1"/>
    <property type="molecule type" value="Genomic_DNA"/>
</dbReference>
<keyword evidence="4" id="KW-1185">Reference proteome</keyword>
<evidence type="ECO:0000313" key="3">
    <source>
        <dbReference type="EMBL" id="CDP31279.1"/>
    </source>
</evidence>
<dbReference type="InterPro" id="IPR023210">
    <property type="entry name" value="NADP_OxRdtase_dom"/>
</dbReference>
<accession>A0A090CVN7</accession>
<sequence>MSCINIIYGAGGGSWRRKVDGPKVLDLLEEFGVNKIDTARIYGSSEELLGRRGATARFSIDTKHPGGFGNNTSATKDNILSVAKTSFHMLQTDQVDVYYLHAPDRNTPFEETLDGINELFLQGGFKRFGLSNFLPIEVEEVVRIAKARGFVLPTVYQGNYSLIARKQEAHLFPVLRKHGMSFNAYSPLAGGFLTKSPRDFDDGPVGRFDPSNPIGGLYVTLYKKPAFLAALDYWDRISTESGIPKAELAYRWVAYHSALQAGRGDGMVIGARTLEQLRQTLVALGKGPLSGNVVKRIDKVWDMVEAEAGVDNFNLNNTKIASVL</sequence>
<dbReference type="eggNOG" id="ENOG502R41Z">
    <property type="taxonomic scope" value="Eukaryota"/>
</dbReference>
<dbReference type="SUPFAM" id="SSF51430">
    <property type="entry name" value="NAD(P)-linked oxidoreductase"/>
    <property type="match status" value="1"/>
</dbReference>
<dbReference type="InterPro" id="IPR050523">
    <property type="entry name" value="AKR_Detox_Biosynth"/>
</dbReference>
<dbReference type="GO" id="GO:0016491">
    <property type="term" value="F:oxidoreductase activity"/>
    <property type="evidence" value="ECO:0007669"/>
    <property type="project" value="UniProtKB-KW"/>
</dbReference>